<dbReference type="eggNOG" id="arCOG04321">
    <property type="taxonomic scope" value="Archaea"/>
</dbReference>
<dbReference type="GeneID" id="10492799"/>
<dbReference type="SUPFAM" id="SSF51998">
    <property type="entry name" value="PFL-like glycyl radical enzymes"/>
    <property type="match status" value="1"/>
</dbReference>
<dbReference type="Proteomes" id="UP000007812">
    <property type="component" value="Chromosome"/>
</dbReference>
<dbReference type="HOGENOM" id="CLU_064235_0_0_2"/>
<dbReference type="AlphaFoldDB" id="F4G123"/>
<organism evidence="1 2">
    <name type="scientific">Metallosphaera cuprina (strain Ar-4)</name>
    <dbReference type="NCBI Taxonomy" id="1006006"/>
    <lineage>
        <taxon>Archaea</taxon>
        <taxon>Thermoproteota</taxon>
        <taxon>Thermoprotei</taxon>
        <taxon>Sulfolobales</taxon>
        <taxon>Sulfolobaceae</taxon>
        <taxon>Metallosphaera</taxon>
    </lineage>
</organism>
<protein>
    <recommendedName>
        <fullName evidence="3">DUF711 family protein</fullName>
    </recommendedName>
</protein>
<accession>F4G123</accession>
<dbReference type="InterPro" id="IPR007841">
    <property type="entry name" value="UPF0210"/>
</dbReference>
<evidence type="ECO:0000313" key="1">
    <source>
        <dbReference type="EMBL" id="AEB94713.1"/>
    </source>
</evidence>
<dbReference type="PANTHER" id="PTHR37560">
    <property type="entry name" value="UPF0210 PROTEIN SPR0218"/>
    <property type="match status" value="1"/>
</dbReference>
<dbReference type="Gene3D" id="3.20.70.20">
    <property type="match status" value="1"/>
</dbReference>
<dbReference type="STRING" id="1006006.Mcup_0608"/>
<evidence type="ECO:0008006" key="3">
    <source>
        <dbReference type="Google" id="ProtNLM"/>
    </source>
</evidence>
<keyword evidence="2" id="KW-1185">Reference proteome</keyword>
<evidence type="ECO:0000313" key="2">
    <source>
        <dbReference type="Proteomes" id="UP000007812"/>
    </source>
</evidence>
<reference evidence="1 2" key="1">
    <citation type="journal article" date="2011" name="J. Bacteriol.">
        <title>Complete genome sequence of Metallosphaera cuprina, a metal sulfide-oxidizing archaeon from a hot spring.</title>
        <authorList>
            <person name="Liu L.J."/>
            <person name="You X.Y."/>
            <person name="Zheng H."/>
            <person name="Wang S."/>
            <person name="Jiang C.Y."/>
            <person name="Liu S.J."/>
        </authorList>
    </citation>
    <scope>NUCLEOTIDE SEQUENCE [LARGE SCALE GENOMIC DNA]</scope>
    <source>
        <strain evidence="1 2">Ar-4</strain>
    </source>
</reference>
<dbReference type="EMBL" id="CP002656">
    <property type="protein sequence ID" value="AEB94713.1"/>
    <property type="molecule type" value="Genomic_DNA"/>
</dbReference>
<sequence length="331" mass="36743">MKVRSLTAVAKEISRPSIEDISSKLTSLDIDTFSKRLTLPPPVGIGLDKLVDYLQEPNLLYSIGALMSDDPRISQIPSLLSSSDKLFAHVMLRKEDDIPRVVKIIGELEPEQATRFAVLLNHETLLTPYYPTSSGDGIRSGILMSLIYVEEVMRGQITESLMKAKEIGESIEKRTGLKFLGVDPSVSPWNEESVGFLIESRLGKELYSPGVLSIIFDLNRAILKSSIEAGIDPIGFSEVMLPVAEDDVLKKRAIEGKLTLSHLINMSSACAAGLDMVGIVYDKEYFIKIMKDLLVLHTLKRRPYGVRIIPSYGEDKMYTKNFGIIPVVKTI</sequence>
<gene>
    <name evidence="1" type="ordered locus">Mcup_0608</name>
</gene>
<dbReference type="PATRIC" id="fig|1006006.8.peg.609"/>
<dbReference type="RefSeq" id="WP_013737211.1">
    <property type="nucleotide sequence ID" value="NC_015435.1"/>
</dbReference>
<name>F4G123_METCR</name>
<dbReference type="OrthoDB" id="36493at2157"/>
<proteinExistence type="predicted"/>
<dbReference type="KEGG" id="mcn:Mcup_0608"/>
<dbReference type="PANTHER" id="PTHR37560:SF2">
    <property type="entry name" value="DUF711 DOMAIN-CONTAINING PROTEIN"/>
    <property type="match status" value="1"/>
</dbReference>
<dbReference type="Pfam" id="PF05167">
    <property type="entry name" value="DUF711"/>
    <property type="match status" value="1"/>
</dbReference>